<dbReference type="SMART" id="SM00448">
    <property type="entry name" value="REC"/>
    <property type="match status" value="1"/>
</dbReference>
<dbReference type="PROSITE" id="PS50110">
    <property type="entry name" value="RESPONSE_REGULATORY"/>
    <property type="match status" value="1"/>
</dbReference>
<dbReference type="InterPro" id="IPR001789">
    <property type="entry name" value="Sig_transdc_resp-reg_receiver"/>
</dbReference>
<dbReference type="InterPro" id="IPR052020">
    <property type="entry name" value="Cyclic_di-GMP/3'3'-cGAMP_PDE"/>
</dbReference>
<accession>A0A6M0JZ46</accession>
<name>A0A6M0JZ46_9GAMM</name>
<dbReference type="CDD" id="cd00077">
    <property type="entry name" value="HDc"/>
    <property type="match status" value="1"/>
</dbReference>
<evidence type="ECO:0000259" key="3">
    <source>
        <dbReference type="PROSITE" id="PS51832"/>
    </source>
</evidence>
<gene>
    <name evidence="4" type="ORF">G3446_12840</name>
</gene>
<dbReference type="Pfam" id="PF00072">
    <property type="entry name" value="Response_reg"/>
    <property type="match status" value="1"/>
</dbReference>
<dbReference type="Gene3D" id="3.40.50.2300">
    <property type="match status" value="1"/>
</dbReference>
<dbReference type="GO" id="GO:0000160">
    <property type="term" value="P:phosphorelay signal transduction system"/>
    <property type="evidence" value="ECO:0007669"/>
    <property type="project" value="InterPro"/>
</dbReference>
<dbReference type="PANTHER" id="PTHR45228">
    <property type="entry name" value="CYCLIC DI-GMP PHOSPHODIESTERASE TM_0186-RELATED"/>
    <property type="match status" value="1"/>
</dbReference>
<dbReference type="SMART" id="SM00471">
    <property type="entry name" value="HDc"/>
    <property type="match status" value="1"/>
</dbReference>
<reference evidence="4 5" key="1">
    <citation type="submission" date="2020-02" db="EMBL/GenBank/DDBJ databases">
        <title>Genome sequences of Thiorhodococcus mannitoliphagus and Thiorhodococcus minor, purple sulfur photosynthetic bacteria in the gammaproteobacterial family, Chromatiaceae.</title>
        <authorList>
            <person name="Aviles F.A."/>
            <person name="Meyer T.E."/>
            <person name="Kyndt J.A."/>
        </authorList>
    </citation>
    <scope>NUCLEOTIDE SEQUENCE [LARGE SCALE GENOMIC DNA]</scope>
    <source>
        <strain evidence="4 5">DSM 11518</strain>
    </source>
</reference>
<dbReference type="InterPro" id="IPR037522">
    <property type="entry name" value="HD_GYP_dom"/>
</dbReference>
<sequence length="369" mass="41002">MLHHTSGAPTILLIDDSPVELDALSGVLCQHYVVRAVRTGRRALKALHKPPWPDLILLEPDLPDMDGCELLRELGEDPVTAEIPVICYSAPGTEWEEDVLLGLGAVDCVIKPGNARAILNRVRTHLELADARRALRRTEARILRESARRADELVMAQDVCIRALARLAEADEPRGGNHLRRMQAYLDTLARQLSHYPRYADLAPTDVAALVRVAPLHDIGKMAIPRNILLKPGRLSPREWAIAKTHSQLGRDAIAAAGHGFSESLPFLRLAQEVAYCHHERWDGSGYPQGLCEERIPLSARLMAVADVLDALVSRRTYKEAYPFEAAVEIMRESRGSQFDPAIFDAFSARLDDFAAITRRLPDHSSMHA</sequence>
<evidence type="ECO:0000313" key="4">
    <source>
        <dbReference type="EMBL" id="NEV62766.1"/>
    </source>
</evidence>
<comment type="caution">
    <text evidence="4">The sequence shown here is derived from an EMBL/GenBank/DDBJ whole genome shotgun (WGS) entry which is preliminary data.</text>
</comment>
<evidence type="ECO:0000259" key="2">
    <source>
        <dbReference type="PROSITE" id="PS50110"/>
    </source>
</evidence>
<proteinExistence type="predicted"/>
<feature type="domain" description="Response regulatory" evidence="2">
    <location>
        <begin position="10"/>
        <end position="126"/>
    </location>
</feature>
<dbReference type="InterPro" id="IPR003607">
    <property type="entry name" value="HD/PDEase_dom"/>
</dbReference>
<organism evidence="4 5">
    <name type="scientific">Thiorhodococcus minor</name>
    <dbReference type="NCBI Taxonomy" id="57489"/>
    <lineage>
        <taxon>Bacteria</taxon>
        <taxon>Pseudomonadati</taxon>
        <taxon>Pseudomonadota</taxon>
        <taxon>Gammaproteobacteria</taxon>
        <taxon>Chromatiales</taxon>
        <taxon>Chromatiaceae</taxon>
        <taxon>Thiorhodococcus</taxon>
    </lineage>
</organism>
<dbReference type="RefSeq" id="WP_164453232.1">
    <property type="nucleotide sequence ID" value="NZ_JAAIJQ010000034.1"/>
</dbReference>
<dbReference type="SUPFAM" id="SSF52172">
    <property type="entry name" value="CheY-like"/>
    <property type="match status" value="1"/>
</dbReference>
<dbReference type="SUPFAM" id="SSF109604">
    <property type="entry name" value="HD-domain/PDEase-like"/>
    <property type="match status" value="1"/>
</dbReference>
<evidence type="ECO:0000256" key="1">
    <source>
        <dbReference type="PROSITE-ProRule" id="PRU00169"/>
    </source>
</evidence>
<dbReference type="PANTHER" id="PTHR45228:SF5">
    <property type="entry name" value="CYCLIC DI-GMP PHOSPHODIESTERASE VC_1348-RELATED"/>
    <property type="match status" value="1"/>
</dbReference>
<protein>
    <submittedName>
        <fullName evidence="4">Response regulator</fullName>
    </submittedName>
</protein>
<dbReference type="Gene3D" id="1.10.3210.10">
    <property type="entry name" value="Hypothetical protein af1432"/>
    <property type="match status" value="1"/>
</dbReference>
<keyword evidence="5" id="KW-1185">Reference proteome</keyword>
<dbReference type="AlphaFoldDB" id="A0A6M0JZ46"/>
<feature type="domain" description="HD-GYP" evidence="3">
    <location>
        <begin position="153"/>
        <end position="363"/>
    </location>
</feature>
<dbReference type="PROSITE" id="PS51832">
    <property type="entry name" value="HD_GYP"/>
    <property type="match status" value="1"/>
</dbReference>
<comment type="caution">
    <text evidence="1">Lacks conserved residue(s) required for the propagation of feature annotation.</text>
</comment>
<dbReference type="Pfam" id="PF13487">
    <property type="entry name" value="HD_5"/>
    <property type="match status" value="1"/>
</dbReference>
<dbReference type="GO" id="GO:0008081">
    <property type="term" value="F:phosphoric diester hydrolase activity"/>
    <property type="evidence" value="ECO:0007669"/>
    <property type="project" value="UniProtKB-ARBA"/>
</dbReference>
<evidence type="ECO:0000313" key="5">
    <source>
        <dbReference type="Proteomes" id="UP000483379"/>
    </source>
</evidence>
<dbReference type="Proteomes" id="UP000483379">
    <property type="component" value="Unassembled WGS sequence"/>
</dbReference>
<dbReference type="EMBL" id="JAAIJQ010000034">
    <property type="protein sequence ID" value="NEV62766.1"/>
    <property type="molecule type" value="Genomic_DNA"/>
</dbReference>
<dbReference type="InterPro" id="IPR011006">
    <property type="entry name" value="CheY-like_superfamily"/>
</dbReference>